<feature type="compositionally biased region" description="Basic residues" evidence="8">
    <location>
        <begin position="477"/>
        <end position="486"/>
    </location>
</feature>
<dbReference type="InterPro" id="IPR011545">
    <property type="entry name" value="DEAD/DEAH_box_helicase_dom"/>
</dbReference>
<evidence type="ECO:0000256" key="1">
    <source>
        <dbReference type="ARBA" id="ARBA00022741"/>
    </source>
</evidence>
<proteinExistence type="inferred from homology"/>
<comment type="similarity">
    <text evidence="5 7">Belongs to the DEAD box helicase family.</text>
</comment>
<feature type="domain" description="DEAD-box RNA helicase Q" evidence="11">
    <location>
        <begin position="52"/>
        <end position="80"/>
    </location>
</feature>
<dbReference type="AlphaFoldDB" id="A0A917QDD5"/>
<evidence type="ECO:0000259" key="11">
    <source>
        <dbReference type="PROSITE" id="PS51195"/>
    </source>
</evidence>
<dbReference type="PANTHER" id="PTHR47959">
    <property type="entry name" value="ATP-DEPENDENT RNA HELICASE RHLE-RELATED"/>
    <property type="match status" value="1"/>
</dbReference>
<dbReference type="Pfam" id="PF00271">
    <property type="entry name" value="Helicase_C"/>
    <property type="match status" value="1"/>
</dbReference>
<dbReference type="GO" id="GO:0003724">
    <property type="term" value="F:RNA helicase activity"/>
    <property type="evidence" value="ECO:0007669"/>
    <property type="project" value="InterPro"/>
</dbReference>
<organism evidence="12 13">
    <name type="scientific">Nocardia camponoti</name>
    <dbReference type="NCBI Taxonomy" id="1616106"/>
    <lineage>
        <taxon>Bacteria</taxon>
        <taxon>Bacillati</taxon>
        <taxon>Actinomycetota</taxon>
        <taxon>Actinomycetes</taxon>
        <taxon>Mycobacteriales</taxon>
        <taxon>Nocardiaceae</taxon>
        <taxon>Nocardia</taxon>
    </lineage>
</organism>
<evidence type="ECO:0000313" key="13">
    <source>
        <dbReference type="Proteomes" id="UP000612956"/>
    </source>
</evidence>
<dbReference type="GO" id="GO:0005524">
    <property type="term" value="F:ATP binding"/>
    <property type="evidence" value="ECO:0007669"/>
    <property type="project" value="UniProtKB-KW"/>
</dbReference>
<dbReference type="InterPro" id="IPR001650">
    <property type="entry name" value="Helicase_C-like"/>
</dbReference>
<evidence type="ECO:0000259" key="9">
    <source>
        <dbReference type="PROSITE" id="PS51192"/>
    </source>
</evidence>
<evidence type="ECO:0000256" key="6">
    <source>
        <dbReference type="PROSITE-ProRule" id="PRU00552"/>
    </source>
</evidence>
<feature type="region of interest" description="Disordered" evidence="8">
    <location>
        <begin position="457"/>
        <end position="653"/>
    </location>
</feature>
<dbReference type="PROSITE" id="PS51195">
    <property type="entry name" value="Q_MOTIF"/>
    <property type="match status" value="1"/>
</dbReference>
<feature type="domain" description="Helicase ATP-binding" evidence="9">
    <location>
        <begin position="83"/>
        <end position="265"/>
    </location>
</feature>
<reference evidence="12" key="1">
    <citation type="journal article" date="2014" name="Int. J. Syst. Evol. Microbiol.">
        <title>Complete genome sequence of Corynebacterium casei LMG S-19264T (=DSM 44701T), isolated from a smear-ripened cheese.</title>
        <authorList>
            <consortium name="US DOE Joint Genome Institute (JGI-PGF)"/>
            <person name="Walter F."/>
            <person name="Albersmeier A."/>
            <person name="Kalinowski J."/>
            <person name="Ruckert C."/>
        </authorList>
    </citation>
    <scope>NUCLEOTIDE SEQUENCE</scope>
    <source>
        <strain evidence="12">CGMCC 4.7278</strain>
    </source>
</reference>
<evidence type="ECO:0000256" key="7">
    <source>
        <dbReference type="RuleBase" id="RU000492"/>
    </source>
</evidence>
<dbReference type="PROSITE" id="PS51194">
    <property type="entry name" value="HELICASE_CTER"/>
    <property type="match status" value="1"/>
</dbReference>
<dbReference type="InterPro" id="IPR014001">
    <property type="entry name" value="Helicase_ATP-bd"/>
</dbReference>
<dbReference type="PROSITE" id="PS51192">
    <property type="entry name" value="HELICASE_ATP_BIND_1"/>
    <property type="match status" value="1"/>
</dbReference>
<evidence type="ECO:0000256" key="5">
    <source>
        <dbReference type="ARBA" id="ARBA00038437"/>
    </source>
</evidence>
<dbReference type="Proteomes" id="UP000612956">
    <property type="component" value="Unassembled WGS sequence"/>
</dbReference>
<feature type="compositionally biased region" description="Low complexity" evidence="8">
    <location>
        <begin position="617"/>
        <end position="629"/>
    </location>
</feature>
<accession>A0A917QDD5</accession>
<keyword evidence="13" id="KW-1185">Reference proteome</keyword>
<evidence type="ECO:0000256" key="4">
    <source>
        <dbReference type="ARBA" id="ARBA00022840"/>
    </source>
</evidence>
<dbReference type="GO" id="GO:0016787">
    <property type="term" value="F:hydrolase activity"/>
    <property type="evidence" value="ECO:0007669"/>
    <property type="project" value="UniProtKB-KW"/>
</dbReference>
<gene>
    <name evidence="12" type="ORF">GCM10011591_16680</name>
</gene>
<evidence type="ECO:0000256" key="3">
    <source>
        <dbReference type="ARBA" id="ARBA00022806"/>
    </source>
</evidence>
<dbReference type="GO" id="GO:0003676">
    <property type="term" value="F:nucleic acid binding"/>
    <property type="evidence" value="ECO:0007669"/>
    <property type="project" value="InterPro"/>
</dbReference>
<feature type="compositionally biased region" description="Low complexity" evidence="8">
    <location>
        <begin position="498"/>
        <end position="517"/>
    </location>
</feature>
<dbReference type="InterPro" id="IPR044742">
    <property type="entry name" value="DEAD/DEAH_RhlB"/>
</dbReference>
<dbReference type="PANTHER" id="PTHR47959:SF13">
    <property type="entry name" value="ATP-DEPENDENT RNA HELICASE RHLE"/>
    <property type="match status" value="1"/>
</dbReference>
<protein>
    <recommendedName>
        <fullName evidence="14">DEAD/DEAH box helicase</fullName>
    </recommendedName>
</protein>
<dbReference type="SUPFAM" id="SSF52540">
    <property type="entry name" value="P-loop containing nucleoside triphosphate hydrolases"/>
    <property type="match status" value="1"/>
</dbReference>
<feature type="compositionally biased region" description="Low complexity" evidence="8">
    <location>
        <begin position="526"/>
        <end position="546"/>
    </location>
</feature>
<evidence type="ECO:0000256" key="2">
    <source>
        <dbReference type="ARBA" id="ARBA00022801"/>
    </source>
</evidence>
<evidence type="ECO:0000259" key="10">
    <source>
        <dbReference type="PROSITE" id="PS51194"/>
    </source>
</evidence>
<feature type="compositionally biased region" description="Low complexity" evidence="8">
    <location>
        <begin position="561"/>
        <end position="579"/>
    </location>
</feature>
<evidence type="ECO:0008006" key="14">
    <source>
        <dbReference type="Google" id="ProtNLM"/>
    </source>
</evidence>
<dbReference type="CDD" id="cd18787">
    <property type="entry name" value="SF2_C_DEAD"/>
    <property type="match status" value="1"/>
</dbReference>
<dbReference type="Gene3D" id="3.40.50.300">
    <property type="entry name" value="P-loop containing nucleotide triphosphate hydrolases"/>
    <property type="match status" value="2"/>
</dbReference>
<comment type="caution">
    <text evidence="12">The sequence shown here is derived from an EMBL/GenBank/DDBJ whole genome shotgun (WGS) entry which is preliminary data.</text>
</comment>
<dbReference type="PROSITE" id="PS00039">
    <property type="entry name" value="DEAD_ATP_HELICASE"/>
    <property type="match status" value="1"/>
</dbReference>
<dbReference type="CDD" id="cd00268">
    <property type="entry name" value="DEADc"/>
    <property type="match status" value="1"/>
</dbReference>
<sequence>MVVAGRPARPTSCVRYAMTRKARTLSKITVEPEPGLADTLLTAELDDTHIPPSFAELGVRDEIVRALGEIGIERTFAIQELTLPLALAGEDLIGQARTGMGKTFGFGVPLLHRVASADTGTTPLDGTPRALIIVPTRELCIQVSKDLENASKYLTNHQGPLKVAAIYGGRPYEAQIAALREGVDVVVGTPGRLLDLAQQNHLILGKVGVLVLDEADEMLDLGFLPDIERILTMVPDARQTMLFSATMPGPIITLARTFLTRPTHIRAELANDSAVHDRTKQFVYRAHALDKSELVARVLQAESRGATMIFTRTKRTAQKVADDLEERGFAVGAVHGDLGQIAREKALKKFRDGKIDVLVATDVAARGIDIDDVTHVINYQCPEDEKTYVHRIGRTGRAGRTGVAITLIDWDELHRWAAIDKALSLGMAEPAETYSRSPHLYADLGIPEGVTGQVRKAVAPRREAGDEVVERGERTKSSRSRRRTRGGKVDAEGQPVVSDEASGADTDAGAGDEAAGGRTRRRRTRGAASGAAADVSAVEADSAADSADAEKPARRRRSRGARNAEAVADVVVAELAADEAQAEKPRTRQAKPLDADAAPAEGEEAPKRRRRRKPAETEGAASTESASSEGEAEAKPARTRRRRKPAADSSAEA</sequence>
<keyword evidence="3 7" id="KW-0347">Helicase</keyword>
<name>A0A917QDD5_9NOCA</name>
<dbReference type="SMART" id="SM00490">
    <property type="entry name" value="HELICc"/>
    <property type="match status" value="1"/>
</dbReference>
<dbReference type="InterPro" id="IPR000629">
    <property type="entry name" value="RNA-helicase_DEAD-box_CS"/>
</dbReference>
<keyword evidence="1 7" id="KW-0547">Nucleotide-binding</keyword>
<dbReference type="SMART" id="SM00487">
    <property type="entry name" value="DEXDc"/>
    <property type="match status" value="1"/>
</dbReference>
<feature type="domain" description="Helicase C-terminal" evidence="10">
    <location>
        <begin position="293"/>
        <end position="439"/>
    </location>
</feature>
<dbReference type="GO" id="GO:0005829">
    <property type="term" value="C:cytosol"/>
    <property type="evidence" value="ECO:0007669"/>
    <property type="project" value="TreeGrafter"/>
</dbReference>
<keyword evidence="4 7" id="KW-0067">ATP-binding</keyword>
<keyword evidence="2 7" id="KW-0378">Hydrolase</keyword>
<dbReference type="InterPro" id="IPR027417">
    <property type="entry name" value="P-loop_NTPase"/>
</dbReference>
<feature type="short sequence motif" description="Q motif" evidence="6">
    <location>
        <begin position="52"/>
        <end position="80"/>
    </location>
</feature>
<evidence type="ECO:0000256" key="8">
    <source>
        <dbReference type="SAM" id="MobiDB-lite"/>
    </source>
</evidence>
<reference evidence="12" key="2">
    <citation type="submission" date="2020-09" db="EMBL/GenBank/DDBJ databases">
        <authorList>
            <person name="Sun Q."/>
            <person name="Zhou Y."/>
        </authorList>
    </citation>
    <scope>NUCLEOTIDE SEQUENCE</scope>
    <source>
        <strain evidence="12">CGMCC 4.7278</strain>
    </source>
</reference>
<dbReference type="InterPro" id="IPR050079">
    <property type="entry name" value="DEAD_box_RNA_helicase"/>
</dbReference>
<feature type="compositionally biased region" description="Basic and acidic residues" evidence="8">
    <location>
        <begin position="581"/>
        <end position="594"/>
    </location>
</feature>
<dbReference type="EMBL" id="BMMW01000002">
    <property type="protein sequence ID" value="GGK45902.1"/>
    <property type="molecule type" value="Genomic_DNA"/>
</dbReference>
<evidence type="ECO:0000313" key="12">
    <source>
        <dbReference type="EMBL" id="GGK45902.1"/>
    </source>
</evidence>
<dbReference type="Pfam" id="PF00270">
    <property type="entry name" value="DEAD"/>
    <property type="match status" value="1"/>
</dbReference>
<dbReference type="InterPro" id="IPR014014">
    <property type="entry name" value="RNA_helicase_DEAD_Q_motif"/>
</dbReference>
<feature type="compositionally biased region" description="Basic and acidic residues" evidence="8">
    <location>
        <begin position="460"/>
        <end position="476"/>
    </location>
</feature>